<dbReference type="SUPFAM" id="SSF53822">
    <property type="entry name" value="Periplasmic binding protein-like I"/>
    <property type="match status" value="1"/>
</dbReference>
<comment type="similarity">
    <text evidence="1">Belongs to the leucine-binding protein family.</text>
</comment>
<dbReference type="PROSITE" id="PS51257">
    <property type="entry name" value="PROKAR_LIPOPROTEIN"/>
    <property type="match status" value="1"/>
</dbReference>
<dbReference type="PANTHER" id="PTHR47235">
    <property type="entry name" value="BLR6548 PROTEIN"/>
    <property type="match status" value="1"/>
</dbReference>
<feature type="signal peptide" evidence="3">
    <location>
        <begin position="1"/>
        <end position="21"/>
    </location>
</feature>
<dbReference type="RefSeq" id="WP_212818711.1">
    <property type="nucleotide sequence ID" value="NZ_AP023415.1"/>
</dbReference>
<organism evidence="5 6">
    <name type="scientific">Vescimonas fastidiosa</name>
    <dbReference type="NCBI Taxonomy" id="2714353"/>
    <lineage>
        <taxon>Bacteria</taxon>
        <taxon>Bacillati</taxon>
        <taxon>Bacillota</taxon>
        <taxon>Clostridia</taxon>
        <taxon>Eubacteriales</taxon>
        <taxon>Oscillospiraceae</taxon>
        <taxon>Vescimonas</taxon>
    </lineage>
</organism>
<dbReference type="AlphaFoldDB" id="A0A810PMZ1"/>
<evidence type="ECO:0000313" key="5">
    <source>
        <dbReference type="EMBL" id="BCK78148.1"/>
    </source>
</evidence>
<dbReference type="Proteomes" id="UP000681343">
    <property type="component" value="Chromosome"/>
</dbReference>
<keyword evidence="2 3" id="KW-0732">Signal</keyword>
<evidence type="ECO:0000256" key="3">
    <source>
        <dbReference type="SAM" id="SignalP"/>
    </source>
</evidence>
<dbReference type="EMBL" id="AP023415">
    <property type="protein sequence ID" value="BCK78148.1"/>
    <property type="molecule type" value="Genomic_DNA"/>
</dbReference>
<reference evidence="5" key="1">
    <citation type="submission" date="2020-09" db="EMBL/GenBank/DDBJ databases">
        <title>New species isolated from human feces.</title>
        <authorList>
            <person name="Kitahara M."/>
            <person name="Shigeno Y."/>
            <person name="Shime M."/>
            <person name="Matsumoto Y."/>
            <person name="Nakamura S."/>
            <person name="Motooka D."/>
            <person name="Fukuoka S."/>
            <person name="Nishikawa H."/>
            <person name="Benno Y."/>
        </authorList>
    </citation>
    <scope>NUCLEOTIDE SEQUENCE</scope>
    <source>
        <strain evidence="5">MM35</strain>
    </source>
</reference>
<dbReference type="InterPro" id="IPR028082">
    <property type="entry name" value="Peripla_BP_I"/>
</dbReference>
<evidence type="ECO:0000313" key="6">
    <source>
        <dbReference type="Proteomes" id="UP000681343"/>
    </source>
</evidence>
<feature type="domain" description="Leucine-binding protein" evidence="4">
    <location>
        <begin position="46"/>
        <end position="398"/>
    </location>
</feature>
<dbReference type="PANTHER" id="PTHR47235:SF1">
    <property type="entry name" value="BLR6548 PROTEIN"/>
    <property type="match status" value="1"/>
</dbReference>
<dbReference type="Gene3D" id="3.40.50.2300">
    <property type="match status" value="2"/>
</dbReference>
<name>A0A810PMZ1_9FIRM</name>
<evidence type="ECO:0000256" key="2">
    <source>
        <dbReference type="ARBA" id="ARBA00022729"/>
    </source>
</evidence>
<evidence type="ECO:0000256" key="1">
    <source>
        <dbReference type="ARBA" id="ARBA00010062"/>
    </source>
</evidence>
<accession>A0A810PMZ1</accession>
<gene>
    <name evidence="5" type="ORF">MM35RIKEN_03400</name>
</gene>
<dbReference type="InterPro" id="IPR028081">
    <property type="entry name" value="Leu-bd"/>
</dbReference>
<dbReference type="KEGG" id="vfa:MM35RIKEN_03400"/>
<evidence type="ECO:0000259" key="4">
    <source>
        <dbReference type="Pfam" id="PF13458"/>
    </source>
</evidence>
<protein>
    <recommendedName>
        <fullName evidence="4">Leucine-binding protein domain-containing protein</fullName>
    </recommendedName>
</protein>
<sequence length="439" mass="45715">MKKFLSLLLAAAMLCTLLVGCGSKSDDSNGDYKPFVEVQGVSDDTILVGNTAATTGAYATVGVPFNAGMEAAFKAYNDAGGFQGKSIVLKHYDDGFDGAQGMTYTKQLVETDKVFAIVGHFGTNTVGATLDYLKEKGVPMVYAATGIDDLYQEGAKGNDAVIYSVQPIYSAEGRVLLARAVAPKADGMGLGGTKVGVIATTDDAGAGLLAGVKRENEDLKAQLTVQEVEASATDFSAAVNVLKNAGCDVVIACMNQNPLATLMNTMRDVNYNVNVVTSYVNASATTLGAFVDSGAITDSRMVYCTAWLDVTTEAGMADYTTFYTAMSAWELANGESGSTYALNSYAMAGYIAGSIFVQALQAVDKAGLELNYANFAKIMEETEFSIPMGGTISYAGGDRLGVTALALNCVSLSKNDAGVYALTPVSPILSLADVVAAIK</sequence>
<proteinExistence type="inferred from homology"/>
<dbReference type="Pfam" id="PF13458">
    <property type="entry name" value="Peripla_BP_6"/>
    <property type="match status" value="1"/>
</dbReference>
<feature type="chain" id="PRO_5038875555" description="Leucine-binding protein domain-containing protein" evidence="3">
    <location>
        <begin position="22"/>
        <end position="439"/>
    </location>
</feature>
<keyword evidence="6" id="KW-1185">Reference proteome</keyword>